<gene>
    <name evidence="1" type="ORF">NCTC12965_04036</name>
</gene>
<dbReference type="EMBL" id="CABEEZ010000094">
    <property type="protein sequence ID" value="VTR37208.1"/>
    <property type="molecule type" value="Genomic_DNA"/>
</dbReference>
<accession>A0A4V6KQ17</accession>
<proteinExistence type="predicted"/>
<name>A0A4V6KQ17_SERFO</name>
<evidence type="ECO:0000313" key="1">
    <source>
        <dbReference type="EMBL" id="VTR37208.1"/>
    </source>
</evidence>
<protein>
    <submittedName>
        <fullName evidence="1">Uncharacterized protein</fullName>
    </submittedName>
</protein>
<sequence>MKLLNVDVAVIGGGTAGLGALPRSKTFYPQRGDD</sequence>
<reference evidence="1" key="1">
    <citation type="submission" date="2019-05" db="EMBL/GenBank/DDBJ databases">
        <authorList>
            <consortium name="Pathogen Informatics"/>
        </authorList>
    </citation>
    <scope>NUCLEOTIDE SEQUENCE [LARGE SCALE GENOMIC DNA]</scope>
    <source>
        <strain evidence="1">NCTC12965</strain>
    </source>
</reference>
<organism evidence="1">
    <name type="scientific">Serratia fonticola</name>
    <dbReference type="NCBI Taxonomy" id="47917"/>
    <lineage>
        <taxon>Bacteria</taxon>
        <taxon>Pseudomonadati</taxon>
        <taxon>Pseudomonadota</taxon>
        <taxon>Gammaproteobacteria</taxon>
        <taxon>Enterobacterales</taxon>
        <taxon>Yersiniaceae</taxon>
        <taxon>Serratia</taxon>
    </lineage>
</organism>
<dbReference type="AlphaFoldDB" id="A0A4V6KQ17"/>